<keyword evidence="3" id="KW-1185">Reference proteome</keyword>
<keyword evidence="1" id="KW-0472">Membrane</keyword>
<feature type="transmembrane region" description="Helical" evidence="1">
    <location>
        <begin position="14"/>
        <end position="34"/>
    </location>
</feature>
<keyword evidence="1" id="KW-0812">Transmembrane</keyword>
<dbReference type="OrthoDB" id="384570at2157"/>
<evidence type="ECO:0000313" key="2">
    <source>
        <dbReference type="EMBL" id="SHG41078.1"/>
    </source>
</evidence>
<accession>A0A1M5JKM5</accession>
<dbReference type="Proteomes" id="UP000184357">
    <property type="component" value="Unassembled WGS sequence"/>
</dbReference>
<proteinExistence type="predicted"/>
<keyword evidence="1" id="KW-1133">Transmembrane helix</keyword>
<feature type="transmembrane region" description="Helical" evidence="1">
    <location>
        <begin position="46"/>
        <end position="64"/>
    </location>
</feature>
<dbReference type="RefSeq" id="WP_143165333.1">
    <property type="nucleotide sequence ID" value="NZ_FQWV01000001.1"/>
</dbReference>
<name>A0A1M5JKM5_9EURY</name>
<dbReference type="AlphaFoldDB" id="A0A1M5JKM5"/>
<gene>
    <name evidence="2" type="ORF">SAMN05443636_0152</name>
</gene>
<reference evidence="2 3" key="1">
    <citation type="submission" date="2016-11" db="EMBL/GenBank/DDBJ databases">
        <authorList>
            <person name="Jaros S."/>
            <person name="Januszkiewicz K."/>
            <person name="Wedrychowicz H."/>
        </authorList>
    </citation>
    <scope>NUCLEOTIDE SEQUENCE [LARGE SCALE GENOMIC DNA]</scope>
    <source>
        <strain evidence="2 3">DSM 9297</strain>
    </source>
</reference>
<sequence length="79" mass="8339">MGTGDTRDKISRRYPTSVAVVVYAALCIPLYFWLEGPVGEAGTVDGSVAAIGLIIASIMFVPVVRAGIRRMTDPNAGAR</sequence>
<dbReference type="STRING" id="43928.SAMN05443636_0152"/>
<evidence type="ECO:0000256" key="1">
    <source>
        <dbReference type="SAM" id="Phobius"/>
    </source>
</evidence>
<evidence type="ECO:0000313" key="3">
    <source>
        <dbReference type="Proteomes" id="UP000184357"/>
    </source>
</evidence>
<dbReference type="EMBL" id="FQWV01000001">
    <property type="protein sequence ID" value="SHG41078.1"/>
    <property type="molecule type" value="Genomic_DNA"/>
</dbReference>
<protein>
    <submittedName>
        <fullName evidence="2">Uncharacterized protein</fullName>
    </submittedName>
</protein>
<organism evidence="2 3">
    <name type="scientific">Halobaculum gomorrense</name>
    <dbReference type="NCBI Taxonomy" id="43928"/>
    <lineage>
        <taxon>Archaea</taxon>
        <taxon>Methanobacteriati</taxon>
        <taxon>Methanobacteriota</taxon>
        <taxon>Stenosarchaea group</taxon>
        <taxon>Halobacteria</taxon>
        <taxon>Halobacteriales</taxon>
        <taxon>Haloferacaceae</taxon>
        <taxon>Halobaculum</taxon>
    </lineage>
</organism>